<evidence type="ECO:0008006" key="3">
    <source>
        <dbReference type="Google" id="ProtNLM"/>
    </source>
</evidence>
<dbReference type="Proteomes" id="UP000291236">
    <property type="component" value="Chromosome"/>
</dbReference>
<evidence type="ECO:0000313" key="1">
    <source>
        <dbReference type="EMBL" id="BBH53353.1"/>
    </source>
</evidence>
<protein>
    <recommendedName>
        <fullName evidence="3">Acyl-protein synthetase LuxE domain-containing protein</fullName>
    </recommendedName>
</protein>
<dbReference type="RefSeq" id="WP_130609023.1">
    <property type="nucleotide sequence ID" value="NZ_AP019368.1"/>
</dbReference>
<evidence type="ECO:0000313" key="2">
    <source>
        <dbReference type="Proteomes" id="UP000291236"/>
    </source>
</evidence>
<reference evidence="1 2" key="1">
    <citation type="submission" date="2018-12" db="EMBL/GenBank/DDBJ databases">
        <title>Rubrispira sanarue gen. nov., sp., nov., a member of the order Silvanigrellales, isolated from a brackish lake in Hamamatsu Japan.</title>
        <authorList>
            <person name="Maejima Y."/>
            <person name="Iino T."/>
            <person name="Muraguchi Y."/>
            <person name="Fukuda K."/>
            <person name="Nojiri H."/>
            <person name="Ohkuma M."/>
            <person name="Moriuchi R."/>
            <person name="Dohra H."/>
            <person name="Kimbara K."/>
            <person name="Shintani M."/>
        </authorList>
    </citation>
    <scope>NUCLEOTIDE SEQUENCE [LARGE SCALE GENOMIC DNA]</scope>
    <source>
        <strain evidence="1 2">RF1110005</strain>
    </source>
</reference>
<keyword evidence="2" id="KW-1185">Reference proteome</keyword>
<dbReference type="OrthoDB" id="182577at2"/>
<proteinExistence type="predicted"/>
<name>A0A4P2VJG7_FLUSA</name>
<accession>A0A4P2VJG7</accession>
<organism evidence="1 2">
    <name type="scientific">Fluviispira sanaruensis</name>
    <dbReference type="NCBI Taxonomy" id="2493639"/>
    <lineage>
        <taxon>Bacteria</taxon>
        <taxon>Pseudomonadati</taxon>
        <taxon>Bdellovibrionota</taxon>
        <taxon>Oligoflexia</taxon>
        <taxon>Silvanigrellales</taxon>
        <taxon>Silvanigrellaceae</taxon>
        <taxon>Fluviispira</taxon>
    </lineage>
</organism>
<dbReference type="AlphaFoldDB" id="A0A4P2VJG7"/>
<gene>
    <name evidence="1" type="ORF">JCM31447_17960</name>
</gene>
<dbReference type="KEGG" id="sbf:JCM31447_17960"/>
<dbReference type="EMBL" id="AP019368">
    <property type="protein sequence ID" value="BBH53353.1"/>
    <property type="molecule type" value="Genomic_DNA"/>
</dbReference>
<sequence>MNEFLNADILKHMVKQKQALITVNPKLQSFFIDIYFSNPNIKNNLPFLPIRCFRDFNLHVGSELDENTIFYSSGSTNMIQAKHTFTPQRLDLYAKHSLDGFKRFLKKQNLDKNIPIISLIPPKEIWNKSSLAAMISMYKSFGINIIYCDVEKDCTNLNKLLANSSLYNQVVIFGTTFHHLLVTEYVQKNNIDKLFKGNKLVIIDTGGTKGRTQNFSLEETKVIFKKTYGAVNDFLFLSEYGMCELASQAWSCKSPHDGTFICNKTLVPIAINLKERKILKINEVGFLGFIDSLNMESWPSIITEDIGSVIDHEEGIFKLNGRSPEATLKGCSLNVRESFFFSEFDFETNTPQSQPIKITALENFHSPADVFSFIETLDSKVWTSFCWADLSTTLFSWNESEIKNNEKLKGKNILIISSANIPITWVYPARIAQLLGANSVHIKLPSLRNDDLVVNRVRAKIEDLAEKLAAYLYPTQIIVEKSRNLSNDLSYFDAAIVFGTNITIETFTKKLKNSKTHLIPQGDVKNSLKVGLQYSTEEVAKLCSLWLGRGCLTPICLFMSGRSEEQTHDWLKEFQQVLEQNFTERFQLEGLSKDFIHSTHLLYTESIVKNLGLDPNEAVFSGKIAQVINLTKLSAEEILRSRLDFSFGGCGFVFALDESLKSIFPQFASEKVVPTLTDKHGGKTWEEWFDF</sequence>